<organism evidence="2">
    <name type="scientific">uncultured Rubrobacteraceae bacterium</name>
    <dbReference type="NCBI Taxonomy" id="349277"/>
    <lineage>
        <taxon>Bacteria</taxon>
        <taxon>Bacillati</taxon>
        <taxon>Actinomycetota</taxon>
        <taxon>Rubrobacteria</taxon>
        <taxon>Rubrobacterales</taxon>
        <taxon>Rubrobacteraceae</taxon>
        <taxon>environmental samples</taxon>
    </lineage>
</organism>
<name>A0A6J4TJ24_9ACTN</name>
<protein>
    <submittedName>
        <fullName evidence="2">Uncharacterized protein</fullName>
    </submittedName>
</protein>
<accession>A0A6J4TJ24</accession>
<feature type="compositionally biased region" description="Low complexity" evidence="1">
    <location>
        <begin position="8"/>
        <end position="18"/>
    </location>
</feature>
<feature type="non-terminal residue" evidence="2">
    <location>
        <position position="1"/>
    </location>
</feature>
<evidence type="ECO:0000256" key="1">
    <source>
        <dbReference type="SAM" id="MobiDB-lite"/>
    </source>
</evidence>
<gene>
    <name evidence="2" type="ORF">AVDCRST_MAG05-3851</name>
</gene>
<evidence type="ECO:0000313" key="2">
    <source>
        <dbReference type="EMBL" id="CAA9524561.1"/>
    </source>
</evidence>
<dbReference type="AlphaFoldDB" id="A0A6J4TJ24"/>
<reference evidence="2" key="1">
    <citation type="submission" date="2020-02" db="EMBL/GenBank/DDBJ databases">
        <authorList>
            <person name="Meier V. D."/>
        </authorList>
    </citation>
    <scope>NUCLEOTIDE SEQUENCE</scope>
    <source>
        <strain evidence="2">AVDCRST_MAG05</strain>
    </source>
</reference>
<dbReference type="EMBL" id="CADCVM010000425">
    <property type="protein sequence ID" value="CAA9524561.1"/>
    <property type="molecule type" value="Genomic_DNA"/>
</dbReference>
<feature type="compositionally biased region" description="Basic and acidic residues" evidence="1">
    <location>
        <begin position="56"/>
        <end position="79"/>
    </location>
</feature>
<feature type="non-terminal residue" evidence="2">
    <location>
        <position position="110"/>
    </location>
</feature>
<feature type="region of interest" description="Disordered" evidence="1">
    <location>
        <begin position="1"/>
        <end position="110"/>
    </location>
</feature>
<proteinExistence type="predicted"/>
<sequence>GGKGAPGGRPAQGRQGRTAGERGGHRPLLVRAGGLGPSDLALGPRPVRGPLLVSGARRDQPQGPPRHAEGPPRREDSRGVRRARRPRAAGPRLGRGHANLRGPLRQGATL</sequence>